<protein>
    <recommendedName>
        <fullName evidence="11">Small ribosomal subunit protein eS4</fullName>
    </recommendedName>
    <alternativeName>
        <fullName evidence="12">40S ribosomal protein S4</fullName>
    </alternativeName>
</protein>
<dbReference type="Pfam" id="PF16121">
    <property type="entry name" value="40S_S4_C"/>
    <property type="match status" value="1"/>
</dbReference>
<dbReference type="InterPro" id="IPR056770">
    <property type="entry name" value="Piezo_THU9_anchor"/>
</dbReference>
<evidence type="ECO:0000313" key="24">
    <source>
        <dbReference type="Proteomes" id="UP000031036"/>
    </source>
</evidence>
<evidence type="ECO:0000259" key="16">
    <source>
        <dbReference type="Pfam" id="PF00467"/>
    </source>
</evidence>
<feature type="region of interest" description="Disordered" evidence="14">
    <location>
        <begin position="310"/>
        <end position="331"/>
    </location>
</feature>
<dbReference type="InterPro" id="IPR013843">
    <property type="entry name" value="Ribosomal_eS4_N"/>
</dbReference>
<feature type="transmembrane region" description="Helical" evidence="15">
    <location>
        <begin position="222"/>
        <end position="240"/>
    </location>
</feature>
<dbReference type="OMA" id="ICQFFRA"/>
<dbReference type="InterPro" id="IPR038237">
    <property type="entry name" value="Ribosomal_eS4_central_sf"/>
</dbReference>
<feature type="transmembrane region" description="Helical" evidence="15">
    <location>
        <begin position="274"/>
        <end position="290"/>
    </location>
</feature>
<evidence type="ECO:0000256" key="10">
    <source>
        <dbReference type="ARBA" id="ARBA00023274"/>
    </source>
</evidence>
<dbReference type="InterPro" id="IPR032277">
    <property type="entry name" value="Ribosomal_eS4_C"/>
</dbReference>
<evidence type="ECO:0000256" key="1">
    <source>
        <dbReference type="ARBA" id="ARBA00004141"/>
    </source>
</evidence>
<dbReference type="PROSITE" id="PS00528">
    <property type="entry name" value="RIBOSOMAL_S4E"/>
    <property type="match status" value="1"/>
</dbReference>
<comment type="similarity">
    <text evidence="2">Belongs to the eukaryotic ribosomal protein eS4 family.</text>
</comment>
<dbReference type="GO" id="GO:0042391">
    <property type="term" value="P:regulation of membrane potential"/>
    <property type="evidence" value="ECO:0007669"/>
    <property type="project" value="TreeGrafter"/>
</dbReference>
<feature type="domain" description="Piezo THU9 and anchor" evidence="22">
    <location>
        <begin position="352"/>
        <end position="591"/>
    </location>
</feature>
<dbReference type="InterPro" id="IPR036986">
    <property type="entry name" value="S4_RNA-bd_sf"/>
</dbReference>
<evidence type="ECO:0000259" key="18">
    <source>
        <dbReference type="Pfam" id="PF08071"/>
    </source>
</evidence>
<dbReference type="FunFam" id="2.30.30.30:FF:000005">
    <property type="entry name" value="40S ribosomal protein S4"/>
    <property type="match status" value="1"/>
</dbReference>
<feature type="domain" description="Small ribosomal subunit protein eS4 C-terminal" evidence="20">
    <location>
        <begin position="1116"/>
        <end position="1164"/>
    </location>
</feature>
<dbReference type="InterPro" id="IPR013845">
    <property type="entry name" value="Ribosomal_eS4_central_region"/>
</dbReference>
<organism evidence="23 24">
    <name type="scientific">Toxocara canis</name>
    <name type="common">Canine roundworm</name>
    <dbReference type="NCBI Taxonomy" id="6265"/>
    <lineage>
        <taxon>Eukaryota</taxon>
        <taxon>Metazoa</taxon>
        <taxon>Ecdysozoa</taxon>
        <taxon>Nematoda</taxon>
        <taxon>Chromadorea</taxon>
        <taxon>Rhabditida</taxon>
        <taxon>Spirurina</taxon>
        <taxon>Ascaridomorpha</taxon>
        <taxon>Ascaridoidea</taxon>
        <taxon>Toxocaridae</taxon>
        <taxon>Toxocara</taxon>
    </lineage>
</organism>
<dbReference type="Proteomes" id="UP000031036">
    <property type="component" value="Unassembled WGS sequence"/>
</dbReference>
<dbReference type="InterPro" id="IPR056768">
    <property type="entry name" value="THU_Piezo"/>
</dbReference>
<dbReference type="AlphaFoldDB" id="A0A0B2VML1"/>
<dbReference type="InterPro" id="IPR027272">
    <property type="entry name" value="Piezo"/>
</dbReference>
<feature type="transmembrane region" description="Helical" evidence="15">
    <location>
        <begin position="569"/>
        <end position="593"/>
    </location>
</feature>
<reference evidence="23 24" key="1">
    <citation type="submission" date="2014-11" db="EMBL/GenBank/DDBJ databases">
        <title>Genetic blueprint of the zoonotic pathogen Toxocara canis.</title>
        <authorList>
            <person name="Zhu X.-Q."/>
            <person name="Korhonen P.K."/>
            <person name="Cai H."/>
            <person name="Young N.D."/>
            <person name="Nejsum P."/>
            <person name="von Samson-Himmelstjerna G."/>
            <person name="Boag P.R."/>
            <person name="Tan P."/>
            <person name="Li Q."/>
            <person name="Min J."/>
            <person name="Yang Y."/>
            <person name="Wang X."/>
            <person name="Fang X."/>
            <person name="Hall R.S."/>
            <person name="Hofmann A."/>
            <person name="Sternberg P.W."/>
            <person name="Jex A.R."/>
            <person name="Gasser R.B."/>
        </authorList>
    </citation>
    <scope>NUCLEOTIDE SEQUENCE [LARGE SCALE GENOMIC DNA]</scope>
    <source>
        <strain evidence="23">PN_DK_2014</strain>
    </source>
</reference>
<evidence type="ECO:0000256" key="13">
    <source>
        <dbReference type="PROSITE-ProRule" id="PRU00182"/>
    </source>
</evidence>
<dbReference type="GO" id="GO:0050982">
    <property type="term" value="P:detection of mechanical stimulus"/>
    <property type="evidence" value="ECO:0007669"/>
    <property type="project" value="TreeGrafter"/>
</dbReference>
<feature type="transmembrane region" description="Helical" evidence="15">
    <location>
        <begin position="808"/>
        <end position="829"/>
    </location>
</feature>
<evidence type="ECO:0000256" key="4">
    <source>
        <dbReference type="ARBA" id="ARBA00022692"/>
    </source>
</evidence>
<dbReference type="Gene3D" id="2.30.30.30">
    <property type="match status" value="1"/>
</dbReference>
<feature type="transmembrane region" description="Helical" evidence="15">
    <location>
        <begin position="423"/>
        <end position="444"/>
    </location>
</feature>
<dbReference type="GO" id="GO:0006412">
    <property type="term" value="P:translation"/>
    <property type="evidence" value="ECO:0007669"/>
    <property type="project" value="InterPro"/>
</dbReference>
<dbReference type="GO" id="GO:0005840">
    <property type="term" value="C:ribosome"/>
    <property type="evidence" value="ECO:0007669"/>
    <property type="project" value="UniProtKB-KW"/>
</dbReference>
<dbReference type="GO" id="GO:0003735">
    <property type="term" value="F:structural constituent of ribosome"/>
    <property type="evidence" value="ECO:0007669"/>
    <property type="project" value="InterPro"/>
</dbReference>
<dbReference type="PANTHER" id="PTHR13167:SF25">
    <property type="entry name" value="PIEZO-TYPE MECHANOSENSITIVE ION CHANNEL COMPONENT"/>
    <property type="match status" value="1"/>
</dbReference>
<dbReference type="Pfam" id="PF08071">
    <property type="entry name" value="RS4NT"/>
    <property type="match status" value="1"/>
</dbReference>
<dbReference type="Pfam" id="PF24874">
    <property type="entry name" value="Piezo_THU9_anchor"/>
    <property type="match status" value="1"/>
</dbReference>
<dbReference type="PANTHER" id="PTHR13167">
    <property type="entry name" value="PIEZO-TYPE MECHANOSENSITIVE ION CHANNEL COMPONENT"/>
    <property type="match status" value="1"/>
</dbReference>
<evidence type="ECO:0000256" key="7">
    <source>
        <dbReference type="ARBA" id="ARBA00022980"/>
    </source>
</evidence>
<comment type="subcellular location">
    <subcellularLocation>
        <location evidence="1">Membrane</location>
        <topology evidence="1">Multi-pass membrane protein</topology>
    </subcellularLocation>
</comment>
<feature type="transmembrane region" description="Helical" evidence="15">
    <location>
        <begin position="353"/>
        <end position="375"/>
    </location>
</feature>
<comment type="caution">
    <text evidence="23">The sequence shown here is derived from an EMBL/GenBank/DDBJ whole genome shotgun (WGS) entry which is preliminary data.</text>
</comment>
<evidence type="ECO:0000256" key="2">
    <source>
        <dbReference type="ARBA" id="ARBA00007500"/>
    </source>
</evidence>
<name>A0A0B2VML1_TOXCA</name>
<dbReference type="GO" id="GO:0019843">
    <property type="term" value="F:rRNA binding"/>
    <property type="evidence" value="ECO:0007669"/>
    <property type="project" value="UniProtKB-KW"/>
</dbReference>
<keyword evidence="10" id="KW-0687">Ribonucleoprotein</keyword>
<dbReference type="GO" id="GO:0008381">
    <property type="term" value="F:mechanosensitive monoatomic ion channel activity"/>
    <property type="evidence" value="ECO:0007669"/>
    <property type="project" value="InterPro"/>
</dbReference>
<dbReference type="GO" id="GO:1990904">
    <property type="term" value="C:ribonucleoprotein complex"/>
    <property type="evidence" value="ECO:0007669"/>
    <property type="project" value="UniProtKB-KW"/>
</dbReference>
<dbReference type="Pfam" id="PF00900">
    <property type="entry name" value="Ribosomal_S4e"/>
    <property type="match status" value="1"/>
</dbReference>
<keyword evidence="24" id="KW-1185">Reference proteome</keyword>
<evidence type="ECO:0000256" key="14">
    <source>
        <dbReference type="SAM" id="MobiDB-lite"/>
    </source>
</evidence>
<feature type="compositionally biased region" description="Low complexity" evidence="14">
    <location>
        <begin position="319"/>
        <end position="330"/>
    </location>
</feature>
<dbReference type="CDD" id="cd00165">
    <property type="entry name" value="S4"/>
    <property type="match status" value="1"/>
</dbReference>
<dbReference type="GO" id="GO:0005261">
    <property type="term" value="F:monoatomic cation channel activity"/>
    <property type="evidence" value="ECO:0007669"/>
    <property type="project" value="TreeGrafter"/>
</dbReference>
<evidence type="ECO:0000256" key="5">
    <source>
        <dbReference type="ARBA" id="ARBA00022730"/>
    </source>
</evidence>
<dbReference type="Pfam" id="PF00467">
    <property type="entry name" value="KOW"/>
    <property type="match status" value="1"/>
</dbReference>
<dbReference type="GO" id="GO:0005886">
    <property type="term" value="C:plasma membrane"/>
    <property type="evidence" value="ECO:0007669"/>
    <property type="project" value="TreeGrafter"/>
</dbReference>
<keyword evidence="9 15" id="KW-0472">Membrane</keyword>
<dbReference type="GO" id="GO:0071260">
    <property type="term" value="P:cellular response to mechanical stimulus"/>
    <property type="evidence" value="ECO:0007669"/>
    <property type="project" value="TreeGrafter"/>
</dbReference>
<evidence type="ECO:0000256" key="6">
    <source>
        <dbReference type="ARBA" id="ARBA00022884"/>
    </source>
</evidence>
<keyword evidence="7 23" id="KW-0689">Ribosomal protein</keyword>
<evidence type="ECO:0000256" key="11">
    <source>
        <dbReference type="ARBA" id="ARBA00035272"/>
    </source>
</evidence>
<dbReference type="HAMAP" id="MF_00485">
    <property type="entry name" value="Ribosomal_eS4"/>
    <property type="match status" value="1"/>
</dbReference>
<dbReference type="InterPro" id="IPR000876">
    <property type="entry name" value="Ribosomal_eS4"/>
</dbReference>
<dbReference type="InterPro" id="IPR018199">
    <property type="entry name" value="Ribosomal_eS4_N_CS"/>
</dbReference>
<dbReference type="Pfam" id="PF12166">
    <property type="entry name" value="Piezo_cap"/>
    <property type="match status" value="1"/>
</dbReference>
<feature type="transmembrane region" description="Helical" evidence="15">
    <location>
        <begin position="197"/>
        <end position="215"/>
    </location>
</feature>
<feature type="domain" description="KOW" evidence="16">
    <location>
        <begin position="1082"/>
        <end position="1115"/>
    </location>
</feature>
<feature type="domain" description="Small ribosomal subunit protein eS4 N-terminal" evidence="18">
    <location>
        <begin position="907"/>
        <end position="943"/>
    </location>
</feature>
<evidence type="ECO:0000259" key="17">
    <source>
        <dbReference type="Pfam" id="PF00900"/>
    </source>
</evidence>
<feature type="domain" description="Piezo transmembrane helical unit" evidence="21">
    <location>
        <begin position="177"/>
        <end position="298"/>
    </location>
</feature>
<evidence type="ECO:0000313" key="23">
    <source>
        <dbReference type="EMBL" id="KHN82619.1"/>
    </source>
</evidence>
<dbReference type="InterPro" id="IPR041982">
    <property type="entry name" value="Ribosomal_eS4_KOW"/>
</dbReference>
<dbReference type="FunFam" id="2.40.50.740:FF:000001">
    <property type="entry name" value="40S ribosomal protein S4"/>
    <property type="match status" value="1"/>
</dbReference>
<dbReference type="Pfam" id="PF23188">
    <property type="entry name" value="THU_Piezo1"/>
    <property type="match status" value="1"/>
</dbReference>
<dbReference type="InterPro" id="IPR014722">
    <property type="entry name" value="Rib_uL2_dom2"/>
</dbReference>
<dbReference type="Gene3D" id="2.40.50.740">
    <property type="match status" value="1"/>
</dbReference>
<accession>A0A0B2VML1</accession>
<dbReference type="PROSITE" id="PS50889">
    <property type="entry name" value="S4"/>
    <property type="match status" value="1"/>
</dbReference>
<feature type="domain" description="Small ribosomal subunit protein eS4 central region" evidence="17">
    <location>
        <begin position="999"/>
        <end position="1072"/>
    </location>
</feature>
<evidence type="ECO:0000256" key="8">
    <source>
        <dbReference type="ARBA" id="ARBA00022989"/>
    </source>
</evidence>
<dbReference type="STRING" id="6265.A0A0B2VML1"/>
<dbReference type="FunFam" id="3.10.290.10:FF:000002">
    <property type="entry name" value="40S ribosomal protein S4"/>
    <property type="match status" value="1"/>
</dbReference>
<keyword evidence="5 13" id="KW-0699">rRNA-binding</keyword>
<dbReference type="EMBL" id="JPKZ01001320">
    <property type="protein sequence ID" value="KHN82619.1"/>
    <property type="molecule type" value="Genomic_DNA"/>
</dbReference>
<dbReference type="InterPro" id="IPR005824">
    <property type="entry name" value="KOW"/>
</dbReference>
<gene>
    <name evidence="23" type="primary">RpS4</name>
    <name evidence="23" type="ORF">Tcan_10396</name>
</gene>
<sequence length="1167" mass="133807">MMHLLQLVNNPEWLFRISKGHAYIAHVLENDKRRIKEILKERLLMSDSCEKLESLRGELALRDDFQSIASSETLWNEALEEWRSIHPAFKFLYWSVFLNSNRTACPSIYCLSLMQSEERLLMSDSCEKLESLRGELALRDDFQSIASSETLWNEALEEWRSIHPAFKFLYCISHTVMAQSELVCFVLMVVVHLSKPSLLTLPFPLMVFAWGALCIPRPPRVFWILSAFYVQFIIIFRLLFQDGMVPGWSSHTNPDDGNPLCLARLLGMDRSTNGTFWDVALLSMVFLHRYKLLRLGMWSDWYHVREQPRTDPGTELGEQSEQPNENSSSERLLSCTRFVNALLAKKPPSSMDWYPWMVGCDALCLILISMFYSMIGQGGSGNVLLDVQASRLPRWFAYTLPLVFLIMIVDRWLYLSKRIVFRLAFYLALVFLLHTAIFFFVPSITGRPVTWNGAAIALYLIKCAYLLMSAWHIRNGYPSVVNQNILAKNYGLARLLILKIYLNIPFLFELRTAMDWTFTSTSLTMGDFIRLENYFNEVVQQNCWIQFDHWFDNYFATRKGRPTPTSGKFFKGVLSVIAIIIIILAPILLFAFLNSFGTRAPPERLRVTIGVEGYPALYEMEALYNEMPHISVSQMQNIWDTLSEKEDSDVRRSAFSFLGEYSNMDVFSIHLEWESFKVWTISPPAKHRLIKQLHTPKRMRLFFDIDLQREHGSSQRKHHYNMATTLSAVHAKSLVDLLEGGVEAINMTFPLPRFLLAPPLGDLGPANAINLALGTTESTTTWEYKQTYWNVRFHEPLIMFVDRVVPSWISTVIGSGGMMAMYVAVVLVVGRFMRAIVRTPLSNAMIENLPNADNLLRLFQDIYVVREKRHFYLESRLYGKLLFIVRSPDTVGDLQVVVYTLKSIMARGPKRHLKRLAAPHHWMLDKLGGVFAPRPTSGPHKLRESLPLILFLRNRLKYALSYNEARMICKQRLIKIDGKVRTEMRFPAGFMDVITIEKTNETFRLLYDAKGRYTVHRITEAEGKFKLCKVVKKSVGPKGVPFIVTHDARTIRYPDPHVKVNDTVVLDIASGKFNDYVKFDQGNLCMVTGGRNMGRVGVVGHREKHPGSFDIVHVKDAAGHTFATRLSNVFIIGKGTKSLVSLPGTTKGVRLTIAEERDKRLAQKKAA</sequence>
<dbReference type="InterPro" id="IPR031334">
    <property type="entry name" value="Piezo_cap_dom"/>
</dbReference>
<evidence type="ECO:0000259" key="21">
    <source>
        <dbReference type="Pfam" id="PF23188"/>
    </source>
</evidence>
<feature type="transmembrane region" description="Helical" evidence="15">
    <location>
        <begin position="450"/>
        <end position="468"/>
    </location>
</feature>
<dbReference type="CDD" id="cd06087">
    <property type="entry name" value="KOW_RPS4"/>
    <property type="match status" value="1"/>
</dbReference>
<evidence type="ECO:0000259" key="19">
    <source>
        <dbReference type="Pfam" id="PF12166"/>
    </source>
</evidence>
<evidence type="ECO:0000259" key="22">
    <source>
        <dbReference type="Pfam" id="PF24874"/>
    </source>
</evidence>
<keyword evidence="8 15" id="KW-1133">Transmembrane helix</keyword>
<evidence type="ECO:0000256" key="15">
    <source>
        <dbReference type="SAM" id="Phobius"/>
    </source>
</evidence>
<evidence type="ECO:0000256" key="3">
    <source>
        <dbReference type="ARBA" id="ARBA00007821"/>
    </source>
</evidence>
<keyword evidence="4 15" id="KW-0812">Transmembrane</keyword>
<dbReference type="OrthoDB" id="1109245at2759"/>
<feature type="domain" description="Piezo non-specific cation channel cap" evidence="19">
    <location>
        <begin position="645"/>
        <end position="891"/>
    </location>
</feature>
<evidence type="ECO:0000256" key="9">
    <source>
        <dbReference type="ARBA" id="ARBA00023136"/>
    </source>
</evidence>
<proteinExistence type="inferred from homology"/>
<evidence type="ECO:0000256" key="12">
    <source>
        <dbReference type="ARBA" id="ARBA00035402"/>
    </source>
</evidence>
<comment type="similarity">
    <text evidence="3">Belongs to the PIEZO (TC 1.A.75) family.</text>
</comment>
<evidence type="ECO:0000259" key="20">
    <source>
        <dbReference type="Pfam" id="PF16121"/>
    </source>
</evidence>
<keyword evidence="6 13" id="KW-0694">RNA-binding</keyword>
<feature type="transmembrane region" description="Helical" evidence="15">
    <location>
        <begin position="395"/>
        <end position="414"/>
    </location>
</feature>
<dbReference type="Gene3D" id="3.10.290.10">
    <property type="entry name" value="RNA-binding S4 domain"/>
    <property type="match status" value="1"/>
</dbReference>